<organism evidence="3 4">
    <name type="scientific">Stentor coeruleus</name>
    <dbReference type="NCBI Taxonomy" id="5963"/>
    <lineage>
        <taxon>Eukaryota</taxon>
        <taxon>Sar</taxon>
        <taxon>Alveolata</taxon>
        <taxon>Ciliophora</taxon>
        <taxon>Postciliodesmatophora</taxon>
        <taxon>Heterotrichea</taxon>
        <taxon>Heterotrichida</taxon>
        <taxon>Stentoridae</taxon>
        <taxon>Stentor</taxon>
    </lineage>
</organism>
<dbReference type="AlphaFoldDB" id="A0A1R2ANP7"/>
<keyword evidence="1" id="KW-0175">Coiled coil</keyword>
<accession>A0A1R2ANP7</accession>
<evidence type="ECO:0000313" key="4">
    <source>
        <dbReference type="Proteomes" id="UP000187209"/>
    </source>
</evidence>
<feature type="coiled-coil region" evidence="1">
    <location>
        <begin position="256"/>
        <end position="304"/>
    </location>
</feature>
<evidence type="ECO:0000256" key="2">
    <source>
        <dbReference type="SAM" id="MobiDB-lite"/>
    </source>
</evidence>
<name>A0A1R2ANP7_9CILI</name>
<sequence>MDWKKLEESIFFTVNLTYKDKTQSTPSESHVLYLSKKCFEICKKQIKFIITEFSNASTEENHREMLIGDPSINSLELFKKHLDQIDKTIDNYYSNQSALEQSLHNAIYPQQSSLILEKLITKLESIKQYEPDFILNIRDISFDSWKEALDFERVMCSQRKYYENLINKQDRKWRSRSEFIKQKSALKIISLEKSISGYQDELIMLNEHMNIRFEDLYGIILRNLSQEEEFLTAMNSAGYKDLNSMLIGLNSVEGLKLKFQTQAERLNKEIKNLKNKVAIGNHKIDEFKKRIEKAEEEIKELEGCVSKIGDVLTVNFKEKRQFNKILREKNYGKVADYVRYLDGERKNREEKKRKEEEKERKEEEKEKEMENRILEEKRKKEEENLKKDLEKRKKEENRWKREEEMKHIRKEIKENIIDKKKEDNAEICEKDENVKGNEESLEKELTEKNKGSLERQQDFTIKNNSSKREYSKKIEKQRKSPSFTDENFSETVILANKEDFGALQNKKIENETDKNYSVNQNSLSPKRNLKVSHINKASLQKTSSVQSIKTPKIYKPQSILNEKSNSSQKLPKVSPFSMHENQNSSVQPSKRMISSIQTQDTKLNYSMNTTPILNNSISSVRSSKSTSKLQTEKKNTEKSFKNSNKYEKFEVLYKKSLDPINMSSHKTLEKPQRINTIYKSQTHHSIIKSLKKVFSSHLFSLTKTSSIPKESFKMLNTLKSMPLEEILNIKLKLNGNAKTLQEITIENIENCLKSGAGVIDWESVKPISQNNRTNENIDFYKSENLDRVKEGSENIFKSNSHLIKNDENNRKIKKIVSGNWRTCTLKLFVLVEKYLEILENSQNNDLAEIIEEKIVSGVQDDIILYIEKSDDQENTINSLLPLISRSRKYELLYKIHGIDYSTPYANWKKDKENVFNKIRWSNLIKKIKDKKYKLEKGENNKAESESRLEKRLSVIESNENIIRKNRSNNVRY</sequence>
<evidence type="ECO:0000256" key="1">
    <source>
        <dbReference type="SAM" id="Coils"/>
    </source>
</evidence>
<feature type="compositionally biased region" description="Basic and acidic residues" evidence="2">
    <location>
        <begin position="428"/>
        <end position="457"/>
    </location>
</feature>
<gene>
    <name evidence="3" type="ORF">SteCoe_37228</name>
</gene>
<dbReference type="EMBL" id="MPUH01001833">
    <property type="protein sequence ID" value="OMJ66065.1"/>
    <property type="molecule type" value="Genomic_DNA"/>
</dbReference>
<feature type="compositionally biased region" description="Polar residues" evidence="2">
    <location>
        <begin position="579"/>
        <end position="591"/>
    </location>
</feature>
<keyword evidence="4" id="KW-1185">Reference proteome</keyword>
<feature type="region of interest" description="Disordered" evidence="2">
    <location>
        <begin position="348"/>
        <end position="371"/>
    </location>
</feature>
<feature type="compositionally biased region" description="Basic and acidic residues" evidence="2">
    <location>
        <begin position="630"/>
        <end position="639"/>
    </location>
</feature>
<feature type="region of interest" description="Disordered" evidence="2">
    <location>
        <begin position="616"/>
        <end position="639"/>
    </location>
</feature>
<dbReference type="Proteomes" id="UP000187209">
    <property type="component" value="Unassembled WGS sequence"/>
</dbReference>
<protein>
    <submittedName>
        <fullName evidence="3">Uncharacterized protein</fullName>
    </submittedName>
</protein>
<feature type="compositionally biased region" description="Basic and acidic residues" evidence="2">
    <location>
        <begin position="466"/>
        <end position="478"/>
    </location>
</feature>
<feature type="compositionally biased region" description="Low complexity" evidence="2">
    <location>
        <begin position="616"/>
        <end position="627"/>
    </location>
</feature>
<feature type="region of interest" description="Disordered" evidence="2">
    <location>
        <begin position="562"/>
        <end position="591"/>
    </location>
</feature>
<comment type="caution">
    <text evidence="3">The sequence shown here is derived from an EMBL/GenBank/DDBJ whole genome shotgun (WGS) entry which is preliminary data.</text>
</comment>
<evidence type="ECO:0000313" key="3">
    <source>
        <dbReference type="EMBL" id="OMJ66065.1"/>
    </source>
</evidence>
<feature type="region of interest" description="Disordered" evidence="2">
    <location>
        <begin position="428"/>
        <end position="485"/>
    </location>
</feature>
<reference evidence="3 4" key="1">
    <citation type="submission" date="2016-11" db="EMBL/GenBank/DDBJ databases">
        <title>The macronuclear genome of Stentor coeruleus: a giant cell with tiny introns.</title>
        <authorList>
            <person name="Slabodnick M."/>
            <person name="Ruby J.G."/>
            <person name="Reiff S.B."/>
            <person name="Swart E.C."/>
            <person name="Gosai S."/>
            <person name="Prabakaran S."/>
            <person name="Witkowska E."/>
            <person name="Larue G.E."/>
            <person name="Fisher S."/>
            <person name="Freeman R.M."/>
            <person name="Gunawardena J."/>
            <person name="Chu W."/>
            <person name="Stover N.A."/>
            <person name="Gregory B.D."/>
            <person name="Nowacki M."/>
            <person name="Derisi J."/>
            <person name="Roy S.W."/>
            <person name="Marshall W.F."/>
            <person name="Sood P."/>
        </authorList>
    </citation>
    <scope>NUCLEOTIDE SEQUENCE [LARGE SCALE GENOMIC DNA]</scope>
    <source>
        <strain evidence="3">WM001</strain>
    </source>
</reference>
<proteinExistence type="predicted"/>